<evidence type="ECO:0000313" key="4">
    <source>
        <dbReference type="Proteomes" id="UP000184096"/>
    </source>
</evidence>
<proteinExistence type="predicted"/>
<sequence length="343" mass="38527">MDHFAGLDVSVKETSVCIVDDTGRIAKELRVASEPDALLRVLGNPAYRFKRIGLEAGPLSQWLFGALAEAGLPVICVETRHMRAVLKAQINKTDRNDARGMAQMMRAGLYRPVHVKTLRSQKLRVLLTHRKLLQSKAIAVDNDLRGTLRNFGLKVGVVGTVKFEARIKELVESFPDLAELVEPLLIVRRTLREQIGILHRRLLAIVRNDDVCRRLMTILGVGPVVALTYRATVDVPARFRNSKAVGAVFGLTPSRYQSGEIDRPGAISRCGDEMMRAMLYEAAHIMLVRLAKWSWLKAWAMKIARHRGMKKAIVALARRLAVIMHRIWVDGTEFRWSQEVTAA</sequence>
<dbReference type="InterPro" id="IPR002525">
    <property type="entry name" value="Transp_IS110-like_N"/>
</dbReference>
<dbReference type="Pfam" id="PF01548">
    <property type="entry name" value="DEDD_Tnp_IS110"/>
    <property type="match status" value="1"/>
</dbReference>
<dbReference type="OrthoDB" id="7410629at2"/>
<feature type="domain" description="Transposase IS116/IS110/IS902 C-terminal" evidence="2">
    <location>
        <begin position="212"/>
        <end position="291"/>
    </location>
</feature>
<dbReference type="NCBIfam" id="NF033542">
    <property type="entry name" value="transpos_IS110"/>
    <property type="match status" value="1"/>
</dbReference>
<accession>A0A1M7TN53</accession>
<dbReference type="GO" id="GO:0006313">
    <property type="term" value="P:DNA transposition"/>
    <property type="evidence" value="ECO:0007669"/>
    <property type="project" value="InterPro"/>
</dbReference>
<dbReference type="RefSeq" id="WP_072817894.1">
    <property type="nucleotide sequence ID" value="NZ_LT670849.1"/>
</dbReference>
<name>A0A1M7TN53_9BRAD</name>
<evidence type="ECO:0000259" key="1">
    <source>
        <dbReference type="Pfam" id="PF01548"/>
    </source>
</evidence>
<dbReference type="GO" id="GO:0004803">
    <property type="term" value="F:transposase activity"/>
    <property type="evidence" value="ECO:0007669"/>
    <property type="project" value="InterPro"/>
</dbReference>
<evidence type="ECO:0000313" key="3">
    <source>
        <dbReference type="EMBL" id="SHN72110.1"/>
    </source>
</evidence>
<evidence type="ECO:0000259" key="2">
    <source>
        <dbReference type="Pfam" id="PF02371"/>
    </source>
</evidence>
<dbReference type="InterPro" id="IPR003346">
    <property type="entry name" value="Transposase_20"/>
</dbReference>
<dbReference type="EMBL" id="LT670849">
    <property type="protein sequence ID" value="SHN72110.1"/>
    <property type="molecule type" value="Genomic_DNA"/>
</dbReference>
<gene>
    <name evidence="3" type="ORF">SAMN05444170_2194</name>
</gene>
<dbReference type="PANTHER" id="PTHR33055:SF3">
    <property type="entry name" value="PUTATIVE TRANSPOSASE FOR IS117-RELATED"/>
    <property type="match status" value="1"/>
</dbReference>
<dbReference type="AlphaFoldDB" id="A0A1M7TN53"/>
<protein>
    <submittedName>
        <fullName evidence="3">Transposase</fullName>
    </submittedName>
</protein>
<keyword evidence="4" id="KW-1185">Reference proteome</keyword>
<dbReference type="InterPro" id="IPR047650">
    <property type="entry name" value="Transpos_IS110"/>
</dbReference>
<feature type="domain" description="Transposase IS110-like N-terminal" evidence="1">
    <location>
        <begin position="5"/>
        <end position="150"/>
    </location>
</feature>
<dbReference type="Proteomes" id="UP000184096">
    <property type="component" value="Chromosome I"/>
</dbReference>
<dbReference type="PANTHER" id="PTHR33055">
    <property type="entry name" value="TRANSPOSASE FOR INSERTION SEQUENCE ELEMENT IS1111A"/>
    <property type="match status" value="1"/>
</dbReference>
<dbReference type="Pfam" id="PF02371">
    <property type="entry name" value="Transposase_20"/>
    <property type="match status" value="1"/>
</dbReference>
<dbReference type="GO" id="GO:0003677">
    <property type="term" value="F:DNA binding"/>
    <property type="evidence" value="ECO:0007669"/>
    <property type="project" value="InterPro"/>
</dbReference>
<reference evidence="4" key="1">
    <citation type="submission" date="2016-11" db="EMBL/GenBank/DDBJ databases">
        <authorList>
            <person name="Varghese N."/>
            <person name="Submissions S."/>
        </authorList>
    </citation>
    <scope>NUCLEOTIDE SEQUENCE [LARGE SCALE GENOMIC DNA]</scope>
    <source>
        <strain evidence="4">GAS401</strain>
    </source>
</reference>
<organism evidence="3 4">
    <name type="scientific">Bradyrhizobium erythrophlei</name>
    <dbReference type="NCBI Taxonomy" id="1437360"/>
    <lineage>
        <taxon>Bacteria</taxon>
        <taxon>Pseudomonadati</taxon>
        <taxon>Pseudomonadota</taxon>
        <taxon>Alphaproteobacteria</taxon>
        <taxon>Hyphomicrobiales</taxon>
        <taxon>Nitrobacteraceae</taxon>
        <taxon>Bradyrhizobium</taxon>
    </lineage>
</organism>